<dbReference type="KEGG" id="ure:UREG_07681"/>
<feature type="compositionally biased region" description="Polar residues" evidence="1">
    <location>
        <begin position="328"/>
        <end position="345"/>
    </location>
</feature>
<proteinExistence type="predicted"/>
<dbReference type="AlphaFoldDB" id="C4JZT0"/>
<accession>C4JZT0</accession>
<feature type="region of interest" description="Disordered" evidence="1">
    <location>
        <begin position="28"/>
        <end position="66"/>
    </location>
</feature>
<feature type="compositionally biased region" description="Polar residues" evidence="1">
    <location>
        <begin position="525"/>
        <end position="535"/>
    </location>
</feature>
<dbReference type="OMA" id="CPRNTLM"/>
<dbReference type="GeneID" id="8439697"/>
<dbReference type="InParanoid" id="C4JZT0"/>
<dbReference type="HOGENOM" id="CLU_030731_0_0_1"/>
<gene>
    <name evidence="2" type="ORF">UREG_07681</name>
</gene>
<dbReference type="RefSeq" id="XP_002582908.1">
    <property type="nucleotide sequence ID" value="XM_002582862.1"/>
</dbReference>
<feature type="compositionally biased region" description="Polar residues" evidence="1">
    <location>
        <begin position="56"/>
        <end position="66"/>
    </location>
</feature>
<feature type="compositionally biased region" description="Polar residues" evidence="1">
    <location>
        <begin position="508"/>
        <end position="517"/>
    </location>
</feature>
<name>C4JZT0_UNCRE</name>
<dbReference type="eggNOG" id="ENOG502T35J">
    <property type="taxonomic scope" value="Eukaryota"/>
</dbReference>
<dbReference type="OrthoDB" id="4207595at2759"/>
<dbReference type="Proteomes" id="UP000002058">
    <property type="component" value="Unassembled WGS sequence"/>
</dbReference>
<evidence type="ECO:0000313" key="2">
    <source>
        <dbReference type="EMBL" id="EEP82816.1"/>
    </source>
</evidence>
<feature type="compositionally biased region" description="Basic residues" evidence="1">
    <location>
        <begin position="419"/>
        <end position="429"/>
    </location>
</feature>
<feature type="compositionally biased region" description="Pro residues" evidence="1">
    <location>
        <begin position="482"/>
        <end position="495"/>
    </location>
</feature>
<feature type="region of interest" description="Disordered" evidence="1">
    <location>
        <begin position="306"/>
        <end position="535"/>
    </location>
</feature>
<organism evidence="2 3">
    <name type="scientific">Uncinocarpus reesii (strain UAMH 1704)</name>
    <dbReference type="NCBI Taxonomy" id="336963"/>
    <lineage>
        <taxon>Eukaryota</taxon>
        <taxon>Fungi</taxon>
        <taxon>Dikarya</taxon>
        <taxon>Ascomycota</taxon>
        <taxon>Pezizomycotina</taxon>
        <taxon>Eurotiomycetes</taxon>
        <taxon>Eurotiomycetidae</taxon>
        <taxon>Onygenales</taxon>
        <taxon>Onygenaceae</taxon>
        <taxon>Uncinocarpus</taxon>
    </lineage>
</organism>
<protein>
    <submittedName>
        <fullName evidence="2">Uncharacterized protein</fullName>
    </submittedName>
</protein>
<reference evidence="3" key="1">
    <citation type="journal article" date="2009" name="Genome Res.">
        <title>Comparative genomic analyses of the human fungal pathogens Coccidioides and their relatives.</title>
        <authorList>
            <person name="Sharpton T.J."/>
            <person name="Stajich J.E."/>
            <person name="Rounsley S.D."/>
            <person name="Gardner M.J."/>
            <person name="Wortman J.R."/>
            <person name="Jordar V.S."/>
            <person name="Maiti R."/>
            <person name="Kodira C.D."/>
            <person name="Neafsey D.E."/>
            <person name="Zeng Q."/>
            <person name="Hung C.-Y."/>
            <person name="McMahan C."/>
            <person name="Muszewska A."/>
            <person name="Grynberg M."/>
            <person name="Mandel M.A."/>
            <person name="Kellner E.M."/>
            <person name="Barker B.M."/>
            <person name="Galgiani J.N."/>
            <person name="Orbach M.J."/>
            <person name="Kirkland T.N."/>
            <person name="Cole G.T."/>
            <person name="Henn M.R."/>
            <person name="Birren B.W."/>
            <person name="Taylor J.W."/>
        </authorList>
    </citation>
    <scope>NUCLEOTIDE SEQUENCE [LARGE SCALE GENOMIC DNA]</scope>
    <source>
        <strain evidence="3">UAMH 1704</strain>
    </source>
</reference>
<keyword evidence="3" id="KW-1185">Reference proteome</keyword>
<sequence length="535" mass="59606">MPLTFKNRRKKGPPLLPAASLEGLEKFVHPHQQWPADQNDSWKNKPLPELPRRASSEYSRSVRNSDYNFGYGVYGYLSSGLPSPRGHNSPHRSYRDSHHESRARRQTPTANLREKYRRTSGHHGRWVIRQSSSPALSHDHPWAEGGSPPQAEWSSPPVPNASVHGDTVIFEHANASLPEIPTLVPPPSPKTVDSIDASLIPRPLGVDQIQDEDGSEAGKAKEIPSILLVENSDPDICLCHSPHPRHDRVMSVSRLANVARIDLAQQITSPSQESLAIVSPCEAEKLEATVPYSPIDEKGIETVKQVEEAEEIHNEDEGNDEIGKSTENDNSNCTKLYSISTTASTRKLIVEDEEPQDSGISDMEPPRAPYPSPRPSRSSSLPPPNLHPRHPRRQKQIAIPPTDYQKYGPQAWTKDKAKSKPNSKLKPKPKPKEKGKETNKSQDPGDEKGKEKEKNEQKRGISCIPRYFRKLLPKAFSSESAPCPPSPLPPPPPPRPRPESPAFHRTFTAPSAPSFQRQHADSYPHRTQTYPLQAP</sequence>
<dbReference type="EMBL" id="CH476619">
    <property type="protein sequence ID" value="EEP82816.1"/>
    <property type="molecule type" value="Genomic_DNA"/>
</dbReference>
<evidence type="ECO:0000313" key="3">
    <source>
        <dbReference type="Proteomes" id="UP000002058"/>
    </source>
</evidence>
<feature type="compositionally biased region" description="Basic and acidic residues" evidence="1">
    <location>
        <begin position="430"/>
        <end position="459"/>
    </location>
</feature>
<feature type="region of interest" description="Disordered" evidence="1">
    <location>
        <begin position="82"/>
        <end position="160"/>
    </location>
</feature>
<feature type="compositionally biased region" description="Basic residues" evidence="1">
    <location>
        <begin position="115"/>
        <end position="126"/>
    </location>
</feature>
<feature type="compositionally biased region" description="Basic and acidic residues" evidence="1">
    <location>
        <begin position="306"/>
        <end position="327"/>
    </location>
</feature>
<evidence type="ECO:0000256" key="1">
    <source>
        <dbReference type="SAM" id="MobiDB-lite"/>
    </source>
</evidence>
<dbReference type="VEuPathDB" id="FungiDB:UREG_07681"/>